<sequence length="58" mass="6606">MVRLEPGLTETAFANRDLADAVARTRQCSSLRRRPIVNQSIMWLQSIEAYASCRPAKR</sequence>
<dbReference type="EMBL" id="CAKXZS010000032">
    <property type="protein sequence ID" value="CAH2404852.1"/>
    <property type="molecule type" value="Genomic_DNA"/>
</dbReference>
<evidence type="ECO:0000313" key="2">
    <source>
        <dbReference type="Proteomes" id="UP001152604"/>
    </source>
</evidence>
<gene>
    <name evidence="1" type="ORF">MES4922_380002</name>
</gene>
<protein>
    <submittedName>
        <fullName evidence="1">Uncharacterized protein</fullName>
    </submittedName>
</protein>
<proteinExistence type="predicted"/>
<keyword evidence="2" id="KW-1185">Reference proteome</keyword>
<comment type="caution">
    <text evidence="1">The sequence shown here is derived from an EMBL/GenBank/DDBJ whole genome shotgun (WGS) entry which is preliminary data.</text>
</comment>
<organism evidence="1 2">
    <name type="scientific">Mesorhizobium ventifaucium</name>
    <dbReference type="NCBI Taxonomy" id="666020"/>
    <lineage>
        <taxon>Bacteria</taxon>
        <taxon>Pseudomonadati</taxon>
        <taxon>Pseudomonadota</taxon>
        <taxon>Alphaproteobacteria</taxon>
        <taxon>Hyphomicrobiales</taxon>
        <taxon>Phyllobacteriaceae</taxon>
        <taxon>Mesorhizobium</taxon>
    </lineage>
</organism>
<evidence type="ECO:0000313" key="1">
    <source>
        <dbReference type="EMBL" id="CAH2404852.1"/>
    </source>
</evidence>
<name>A0ABM9E6W0_9HYPH</name>
<accession>A0ABM9E6W0</accession>
<dbReference type="Proteomes" id="UP001152604">
    <property type="component" value="Unassembled WGS sequence"/>
</dbReference>
<reference evidence="1" key="1">
    <citation type="submission" date="2022-03" db="EMBL/GenBank/DDBJ databases">
        <authorList>
            <person name="Brunel B."/>
        </authorList>
    </citation>
    <scope>NUCLEOTIDE SEQUENCE</scope>
    <source>
        <strain evidence="1">STM4922sample</strain>
    </source>
</reference>